<feature type="region of interest" description="Disordered" evidence="1">
    <location>
        <begin position="446"/>
        <end position="472"/>
    </location>
</feature>
<evidence type="ECO:0000313" key="2">
    <source>
        <dbReference type="EMBL" id="QEL14841.1"/>
    </source>
</evidence>
<dbReference type="PROSITE" id="PS00018">
    <property type="entry name" value="EF_HAND_1"/>
    <property type="match status" value="1"/>
</dbReference>
<accession>A0A5C1A6N0</accession>
<dbReference type="OrthoDB" id="223345at2"/>
<dbReference type="Gene3D" id="2.60.120.560">
    <property type="entry name" value="Exo-inulinase, domain 1"/>
    <property type="match status" value="1"/>
</dbReference>
<reference evidence="3" key="1">
    <citation type="submission" date="2019-08" db="EMBL/GenBank/DDBJ databases">
        <title>Limnoglobus roseus gen. nov., sp. nov., a novel freshwater planctomycete with a giant genome from the family Gemmataceae.</title>
        <authorList>
            <person name="Kulichevskaya I.S."/>
            <person name="Naumoff D.G."/>
            <person name="Miroshnikov K."/>
            <person name="Ivanova A."/>
            <person name="Philippov D.A."/>
            <person name="Hakobyan A."/>
            <person name="Rijpstra I.C."/>
            <person name="Sinninghe Damste J.S."/>
            <person name="Liesack W."/>
            <person name="Dedysh S.N."/>
        </authorList>
    </citation>
    <scope>NUCLEOTIDE SEQUENCE [LARGE SCALE GENOMIC DNA]</scope>
    <source>
        <strain evidence="3">PX52</strain>
    </source>
</reference>
<proteinExistence type="predicted"/>
<dbReference type="AlphaFoldDB" id="A0A5C1A6N0"/>
<dbReference type="Proteomes" id="UP000324974">
    <property type="component" value="Chromosome"/>
</dbReference>
<dbReference type="EMBL" id="CP042425">
    <property type="protein sequence ID" value="QEL14841.1"/>
    <property type="molecule type" value="Genomic_DNA"/>
</dbReference>
<name>A0A5C1A6N0_9BACT</name>
<sequence>MSSPNTPRPNLSLECLEVRDMPAAGQWLVEPFQRGPVNGLPSGWSQWSNDGSKAFQVDAYGAGLGDSGRLVSSGTSTTTSRAWVTSSYSVNVDTSAAVYLTSTSQVQLFVRGQNLGTTTASYYAASVTRGGQVQLLKVVDGKSTVLGTVNSSEYLSNRWVTIDILAAGSTIQVRLNRGDTNQYLGPDGKWTRQPVAAIDKTDTSVPKGGFVGFARNSGTADSVALDSLRIGPSGVPVRDNLFEDRFAAGKANGLPSGWGTYTTAPAGQLTLGTETDETLRITAPGNAVTRAWLNRVLPDDVQVSSSIYVDSLIPASIVARGTSLGTATPTYYGLTVTRGLNVTLTSVVNGKETVLGTVASKDYVSGQWIQASLIVKGSSLRAQIYRSDTGQYLNADGTWSLTPSWAMSKSNTAIRTGERVGLIRGTGVAGTLTFDNFIVTSTPDSLTVPDDIPTEQDKTGTPIIKTPEDPPVVPPIVPPTIPPPPTVPPPPTTVPPAVPPTVPPVVPPVVPPTVPPPPTTVPPVGPTQLPTVPRHYSYIRVAQLAYYGTPFGTTETSILKNSVDLVIPNTAYLSTINSVSPNTPQFIYTNVTNIYLDLYTDWLAYADKNKISRESAFYHVTKETPFIGLSASSVPVNQFWGVYSGSDATGWTNVTSNAQQSMLPFALSGTANQSVAFGYPEKYRELNFDIKTAAAGTWAGQYEYVSAVDANGKPTKWSTLNTLTDTTTGMKRDGQVTFDPPKDWVAASINGSARLFYVRETTTKAGTAPQINTVLGRDYTNFKGAVQGGVTPAFDYSADKDGDGYLNNAEWAARKAGFNARFVYESRLFYPTYGPSRFATNIGNASFQAWAVDYSNRVLASQPLADGLFVDNSTGKIAVDPATIKENFSNYANDHGALLGKINNALKAKGKWIVANTAGSGTAGEPIAKAGVTYLEEFAIRPVSSNHVQFDDLAAMLAYRRQLSGGKAYEILDSLVQGMDWSDPRVQLTTLAMYYTLADPNLSMLMMNGGNEPASSWTRHWTDAIKFNVGQPTGDFKVVQTGVDPANKSLVYKVYGRTYQNALVLYKPLSYTRGVNGTTADNTATVYQLDGYYRPVKADGTLGTAVNKITLRNGEGVILAKVK</sequence>
<dbReference type="InterPro" id="IPR018247">
    <property type="entry name" value="EF_Hand_1_Ca_BS"/>
</dbReference>
<organism evidence="2 3">
    <name type="scientific">Limnoglobus roseus</name>
    <dbReference type="NCBI Taxonomy" id="2598579"/>
    <lineage>
        <taxon>Bacteria</taxon>
        <taxon>Pseudomonadati</taxon>
        <taxon>Planctomycetota</taxon>
        <taxon>Planctomycetia</taxon>
        <taxon>Gemmatales</taxon>
        <taxon>Gemmataceae</taxon>
        <taxon>Limnoglobus</taxon>
    </lineage>
</organism>
<protein>
    <submittedName>
        <fullName evidence="2">Uncharacterized protein</fullName>
    </submittedName>
</protein>
<dbReference type="RefSeq" id="WP_149109702.1">
    <property type="nucleotide sequence ID" value="NZ_CP042425.1"/>
</dbReference>
<evidence type="ECO:0000313" key="3">
    <source>
        <dbReference type="Proteomes" id="UP000324974"/>
    </source>
</evidence>
<dbReference type="KEGG" id="lrs:PX52LOC_01739"/>
<gene>
    <name evidence="2" type="ORF">PX52LOC_01739</name>
</gene>
<evidence type="ECO:0000256" key="1">
    <source>
        <dbReference type="SAM" id="MobiDB-lite"/>
    </source>
</evidence>
<keyword evidence="3" id="KW-1185">Reference proteome</keyword>